<organism evidence="2 3">
    <name type="scientific">Candidatus Colwellbacteria bacterium RIFCSPHIGHO2_02_FULL_43_15</name>
    <dbReference type="NCBI Taxonomy" id="1797686"/>
    <lineage>
        <taxon>Bacteria</taxon>
        <taxon>Candidatus Colwelliibacteriota</taxon>
    </lineage>
</organism>
<dbReference type="AlphaFoldDB" id="A0A1G1YXL5"/>
<name>A0A1G1YXL5_9BACT</name>
<dbReference type="NCBIfam" id="TIGR02532">
    <property type="entry name" value="IV_pilin_GFxxxE"/>
    <property type="match status" value="1"/>
</dbReference>
<evidence type="ECO:0000313" key="2">
    <source>
        <dbReference type="EMBL" id="OGY57121.1"/>
    </source>
</evidence>
<sequence length="171" mass="18776">MKDRKLKSLTGFTIIELMVATALFLVLVAVATGTFVQTLKIQRTITELAAANDNATQAVEQMSREIRTGFNFVGSTNTILKFVNYRSEQVNYKLIGNSISRCAGSCQADTDFLPITAPEVKVEKLNFTTSGIDLTDNFPPRITITLSIPGPRGIKVNLQTTVSSRVIEPEF</sequence>
<comment type="caution">
    <text evidence="2">The sequence shown here is derived from an EMBL/GenBank/DDBJ whole genome shotgun (WGS) entry which is preliminary data.</text>
</comment>
<accession>A0A1G1YXL5</accession>
<feature type="transmembrane region" description="Helical" evidence="1">
    <location>
        <begin position="12"/>
        <end position="36"/>
    </location>
</feature>
<dbReference type="Proteomes" id="UP000178651">
    <property type="component" value="Unassembled WGS sequence"/>
</dbReference>
<dbReference type="InterPro" id="IPR012902">
    <property type="entry name" value="N_methyl_site"/>
</dbReference>
<reference evidence="2 3" key="1">
    <citation type="journal article" date="2016" name="Nat. Commun.">
        <title>Thousands of microbial genomes shed light on interconnected biogeochemical processes in an aquifer system.</title>
        <authorList>
            <person name="Anantharaman K."/>
            <person name="Brown C.T."/>
            <person name="Hug L.A."/>
            <person name="Sharon I."/>
            <person name="Castelle C.J."/>
            <person name="Probst A.J."/>
            <person name="Thomas B.C."/>
            <person name="Singh A."/>
            <person name="Wilkins M.J."/>
            <person name="Karaoz U."/>
            <person name="Brodie E.L."/>
            <person name="Williams K.H."/>
            <person name="Hubbard S.S."/>
            <person name="Banfield J.F."/>
        </authorList>
    </citation>
    <scope>NUCLEOTIDE SEQUENCE [LARGE SCALE GENOMIC DNA]</scope>
</reference>
<keyword evidence="1" id="KW-1133">Transmembrane helix</keyword>
<evidence type="ECO:0000256" key="1">
    <source>
        <dbReference type="SAM" id="Phobius"/>
    </source>
</evidence>
<protein>
    <recommendedName>
        <fullName evidence="4">Prepilin-type N-terminal cleavage/methylation domain-containing protein</fullName>
    </recommendedName>
</protein>
<gene>
    <name evidence="2" type="ORF">A3D47_00420</name>
</gene>
<dbReference type="EMBL" id="MHIU01000046">
    <property type="protein sequence ID" value="OGY57121.1"/>
    <property type="molecule type" value="Genomic_DNA"/>
</dbReference>
<keyword evidence="1" id="KW-0812">Transmembrane</keyword>
<dbReference type="Pfam" id="PF07963">
    <property type="entry name" value="N_methyl"/>
    <property type="match status" value="1"/>
</dbReference>
<evidence type="ECO:0008006" key="4">
    <source>
        <dbReference type="Google" id="ProtNLM"/>
    </source>
</evidence>
<keyword evidence="1" id="KW-0472">Membrane</keyword>
<proteinExistence type="predicted"/>
<evidence type="ECO:0000313" key="3">
    <source>
        <dbReference type="Proteomes" id="UP000178651"/>
    </source>
</evidence>